<dbReference type="STRING" id="666510.ASAC_0181"/>
<dbReference type="SUPFAM" id="SSF52540">
    <property type="entry name" value="P-loop containing nucleoside triphosphate hydrolases"/>
    <property type="match status" value="1"/>
</dbReference>
<dbReference type="PROSITE" id="PS51192">
    <property type="entry name" value="HELICASE_ATP_BIND_1"/>
    <property type="match status" value="1"/>
</dbReference>
<dbReference type="Pfam" id="PF00271">
    <property type="entry name" value="Helicase_C"/>
    <property type="match status" value="1"/>
</dbReference>
<protein>
    <submittedName>
        <fullName evidence="5">Putative ATP-dependent helicase</fullName>
    </submittedName>
</protein>
<organism evidence="5 6">
    <name type="scientific">Acidilobus saccharovorans (strain DSM 16705 / JCM 18335 / VKM B-2471 / 345-15)</name>
    <dbReference type="NCBI Taxonomy" id="666510"/>
    <lineage>
        <taxon>Archaea</taxon>
        <taxon>Thermoproteota</taxon>
        <taxon>Thermoprotei</taxon>
        <taxon>Acidilobales</taxon>
        <taxon>Acidilobaceae</taxon>
        <taxon>Acidilobus</taxon>
    </lineage>
</organism>
<name>D9PZV0_ACIS3</name>
<dbReference type="InParanoid" id="D9PZV0"/>
<dbReference type="PROSITE" id="PS51194">
    <property type="entry name" value="HELICASE_CTER"/>
    <property type="match status" value="1"/>
</dbReference>
<dbReference type="InterPro" id="IPR001650">
    <property type="entry name" value="Helicase_C-like"/>
</dbReference>
<dbReference type="InterPro" id="IPR011545">
    <property type="entry name" value="DEAD/DEAH_box_helicase_dom"/>
</dbReference>
<dbReference type="RefSeq" id="WP_013266100.1">
    <property type="nucleotide sequence ID" value="NC_014374.1"/>
</dbReference>
<dbReference type="HOGENOM" id="CLU_002025_0_0_2"/>
<gene>
    <name evidence="5" type="ordered locus">ASAC_0181</name>
</gene>
<evidence type="ECO:0000256" key="2">
    <source>
        <dbReference type="ARBA" id="ARBA00022840"/>
    </source>
</evidence>
<evidence type="ECO:0000313" key="5">
    <source>
        <dbReference type="EMBL" id="ADL18588.1"/>
    </source>
</evidence>
<dbReference type="GO" id="GO:0004386">
    <property type="term" value="F:helicase activity"/>
    <property type="evidence" value="ECO:0007669"/>
    <property type="project" value="UniProtKB-KW"/>
</dbReference>
<dbReference type="GO" id="GO:0140097">
    <property type="term" value="F:catalytic activity, acting on DNA"/>
    <property type="evidence" value="ECO:0007669"/>
    <property type="project" value="UniProtKB-ARBA"/>
</dbReference>
<dbReference type="Proteomes" id="UP000000346">
    <property type="component" value="Chromosome"/>
</dbReference>
<evidence type="ECO:0000259" key="4">
    <source>
        <dbReference type="PROSITE" id="PS51194"/>
    </source>
</evidence>
<sequence length="938" mass="105059">MTEALLRPELIGLMKRRGWKGLTELQERAARAILAGKNVLIMAPTGEGKTEAALLPLLTRLTNEGNVMPVSILYVTPMRALINDLHRRISYWAEPLGLRVAKKHGDVPSSERYLRLRNPPHVLLTTPESLEIDLDWAPKFREYYRNVKAVIVDEVHELLSSKRGAQLLLLLERLARLAGDFQRIGLSATIGNPGKALALLRGSSRRESELVSGGGNRGFLFEVRYIDGAKDPWPKVAEIASSESSGPTLIFTNSRYVAEKLSHELQKGKLENVYVHHSSVSAEVREMVEEKLRRGEGCLVVCTKTLELGIDVGSIRKVIQVRAPGSVAALIQRTGRSFHRLGGTSMGLIITTDPVDLAEALAETRLATSGYVEDEILDVAPADVIAKEVVGSALSKDPGLTVEELYKTLKGSPIFKLSHEEFLSLIKYMKVNGVIDVDDKGSIRVGGTFYRIWRLRNGSDRPWSPRDFSDFFSTIPKRDMFAVRSPDSVIGYIDAYFVYRNLRVGDVIRLAGSAWEVSRIDEVNERVDVIPAKGSGEIPLWKGEGLTRSKEVSEEFYRVILDDGWRGYESGRVLEAIGSWYKSRGITIGPHDIAYERVENEQVLLGPFGSKLAETLGVLLVFLAAKSKGLDAYYRPSFFGVSVNMGDRDALSALMELGPEEVREAIYEALDYLPIFHERLAEAKYDLGKLGEVNKERDSTLIDEVKKFIINKELDVEGAIKFVEGLRKRYIKVHVIKDGPSPLSQELLSLPPVRLWVQDLAKRIAELLKDWAFTSIEIAEELKLSEKTVLNKLKDMRRPEYNDLRVIAFLDVNSDEWRWTLASSFNDIASSEDFAESFTPLDLNAELKVTAKKGYTWEPRETIVKPKDVVDRWNLILPYVAGTDEIYELKVSMAGYYGADYESSVTYHYVNANHAKLLILNAAAYLQRHSSSVGKVSV</sequence>
<dbReference type="EMBL" id="CP001742">
    <property type="protein sequence ID" value="ADL18588.1"/>
    <property type="molecule type" value="Genomic_DNA"/>
</dbReference>
<reference evidence="5 6" key="1">
    <citation type="journal article" date="2010" name="Appl. Environ. Microbiol.">
        <title>The genome sequence of the crenarchaeon Acidilobus saccharovorans supports a new order, Acidilobales, and suggests an important ecological role in terrestrial acidic hot springs.</title>
        <authorList>
            <person name="Mardanov A.V."/>
            <person name="Svetlitchnyi V.A."/>
            <person name="Beletsky A.V."/>
            <person name="Prokofeva M.I."/>
            <person name="Bonch-Osmolovskaya E.A."/>
            <person name="Ravin N.V."/>
            <person name="Skryabin K.G."/>
        </authorList>
    </citation>
    <scope>NUCLEOTIDE SEQUENCE [LARGE SCALE GENOMIC DNA]</scope>
    <source>
        <strain evidence="6">DSM 16705 / JCM 18335 / VKM B-2471 / 345-15</strain>
    </source>
</reference>
<dbReference type="InterPro" id="IPR052511">
    <property type="entry name" value="ATP-dep_Helicase"/>
</dbReference>
<dbReference type="GeneID" id="9498398"/>
<feature type="domain" description="Helicase ATP-binding" evidence="3">
    <location>
        <begin position="30"/>
        <end position="208"/>
    </location>
</feature>
<keyword evidence="1" id="KW-0547">Nucleotide-binding</keyword>
<dbReference type="KEGG" id="asc:ASAC_0181"/>
<keyword evidence="6" id="KW-1185">Reference proteome</keyword>
<evidence type="ECO:0000259" key="3">
    <source>
        <dbReference type="PROSITE" id="PS51192"/>
    </source>
</evidence>
<dbReference type="OrthoDB" id="372104at2157"/>
<dbReference type="GO" id="GO:0016887">
    <property type="term" value="F:ATP hydrolysis activity"/>
    <property type="evidence" value="ECO:0007669"/>
    <property type="project" value="TreeGrafter"/>
</dbReference>
<evidence type="ECO:0000256" key="1">
    <source>
        <dbReference type="ARBA" id="ARBA00022741"/>
    </source>
</evidence>
<dbReference type="eggNOG" id="arCOG00557">
    <property type="taxonomic scope" value="Archaea"/>
</dbReference>
<dbReference type="FunCoup" id="D9PZV0">
    <property type="interactions" value="5"/>
</dbReference>
<dbReference type="SMART" id="SM00487">
    <property type="entry name" value="DEXDc"/>
    <property type="match status" value="1"/>
</dbReference>
<feature type="domain" description="Helicase C-terminal" evidence="4">
    <location>
        <begin position="235"/>
        <end position="385"/>
    </location>
</feature>
<keyword evidence="5" id="KW-0378">Hydrolase</keyword>
<dbReference type="InterPro" id="IPR014001">
    <property type="entry name" value="Helicase_ATP-bd"/>
</dbReference>
<dbReference type="GO" id="GO:0003677">
    <property type="term" value="F:DNA binding"/>
    <property type="evidence" value="ECO:0007669"/>
    <property type="project" value="TreeGrafter"/>
</dbReference>
<dbReference type="PANTHER" id="PTHR47962">
    <property type="entry name" value="ATP-DEPENDENT HELICASE LHR-RELATED-RELATED"/>
    <property type="match status" value="1"/>
</dbReference>
<dbReference type="InterPro" id="IPR027417">
    <property type="entry name" value="P-loop_NTPase"/>
</dbReference>
<dbReference type="PANTHER" id="PTHR47962:SF5">
    <property type="entry name" value="ATP-DEPENDENT HELICASE LHR-RELATED"/>
    <property type="match status" value="1"/>
</dbReference>
<keyword evidence="5" id="KW-0347">Helicase</keyword>
<dbReference type="GO" id="GO:0005524">
    <property type="term" value="F:ATP binding"/>
    <property type="evidence" value="ECO:0007669"/>
    <property type="project" value="UniProtKB-KW"/>
</dbReference>
<dbReference type="Gene3D" id="3.40.50.300">
    <property type="entry name" value="P-loop containing nucleotide triphosphate hydrolases"/>
    <property type="match status" value="2"/>
</dbReference>
<dbReference type="Pfam" id="PF00270">
    <property type="entry name" value="DEAD"/>
    <property type="match status" value="1"/>
</dbReference>
<evidence type="ECO:0000313" key="6">
    <source>
        <dbReference type="Proteomes" id="UP000000346"/>
    </source>
</evidence>
<accession>D9PZV0</accession>
<dbReference type="SMART" id="SM00490">
    <property type="entry name" value="HELICc"/>
    <property type="match status" value="1"/>
</dbReference>
<proteinExistence type="predicted"/>
<keyword evidence="2" id="KW-0067">ATP-binding</keyword>
<dbReference type="AlphaFoldDB" id="D9PZV0"/>